<dbReference type="Proteomes" id="UP001470230">
    <property type="component" value="Unassembled WGS sequence"/>
</dbReference>
<reference evidence="2 3" key="1">
    <citation type="submission" date="2024-04" db="EMBL/GenBank/DDBJ databases">
        <title>Tritrichomonas musculus Genome.</title>
        <authorList>
            <person name="Alves-Ferreira E."/>
            <person name="Grigg M."/>
            <person name="Lorenzi H."/>
            <person name="Galac M."/>
        </authorList>
    </citation>
    <scope>NUCLEOTIDE SEQUENCE [LARGE SCALE GENOMIC DNA]</scope>
    <source>
        <strain evidence="2 3">EAF2021</strain>
    </source>
</reference>
<keyword evidence="3" id="KW-1185">Reference proteome</keyword>
<sequence length="416" mass="49626">MSINWILFEYKLVWTQKPSLIQKMKSLARQNIFQNFLTLNTLTKLRAQNLMSTLDNPAVETHFNEMRCIENLFIQFIESEENLEEADFEIKQYNYFANLPPEDKKLKLKEILYLISQIGDNHHQTTNFYAKIERLINLFTTEIKQSMSNDEIFDYFRENCRIILFLFTTEIITMDRYIANWLIQSPFKRFFSREILTFVKGSQVTADELIEEEEANSSLKRQIGMNDSYICQLIRDDSVEEFIKYVMQANMNLSSLIPFSKYESSPFLIDDKYREMPQIDLMKPYQSKASLIEYTAFYGSLKIFKYLRIKDVNFSPSIWLYAIHSNNPDIIHILEEDEINPPDGNYEKCFIEALKCHHIKVANYLLNEYITMDSKIAQQVVKYHNYEIFNEKFIDHFFDFAQFDYPLTVKILLNDR</sequence>
<dbReference type="EMBL" id="JAPFFF010000010">
    <property type="protein sequence ID" value="KAK8880521.1"/>
    <property type="molecule type" value="Genomic_DNA"/>
</dbReference>
<gene>
    <name evidence="2" type="ORF">M9Y10_003199</name>
</gene>
<evidence type="ECO:0000313" key="3">
    <source>
        <dbReference type="Proteomes" id="UP001470230"/>
    </source>
</evidence>
<name>A0ABR2JQ39_9EUKA</name>
<proteinExistence type="predicted"/>
<dbReference type="Pfam" id="PF11929">
    <property type="entry name" value="DUF3447"/>
    <property type="match status" value="1"/>
</dbReference>
<dbReference type="InterPro" id="IPR036770">
    <property type="entry name" value="Ankyrin_rpt-contain_sf"/>
</dbReference>
<evidence type="ECO:0000313" key="2">
    <source>
        <dbReference type="EMBL" id="KAK8880521.1"/>
    </source>
</evidence>
<protein>
    <recommendedName>
        <fullName evidence="1">DUF3447 domain-containing protein</fullName>
    </recommendedName>
</protein>
<organism evidence="2 3">
    <name type="scientific">Tritrichomonas musculus</name>
    <dbReference type="NCBI Taxonomy" id="1915356"/>
    <lineage>
        <taxon>Eukaryota</taxon>
        <taxon>Metamonada</taxon>
        <taxon>Parabasalia</taxon>
        <taxon>Tritrichomonadida</taxon>
        <taxon>Tritrichomonadidae</taxon>
        <taxon>Tritrichomonas</taxon>
    </lineage>
</organism>
<dbReference type="InterPro" id="IPR020683">
    <property type="entry name" value="DUF3447"/>
</dbReference>
<dbReference type="SUPFAM" id="SSF48403">
    <property type="entry name" value="Ankyrin repeat"/>
    <property type="match status" value="1"/>
</dbReference>
<evidence type="ECO:0000259" key="1">
    <source>
        <dbReference type="Pfam" id="PF11929"/>
    </source>
</evidence>
<comment type="caution">
    <text evidence="2">The sequence shown here is derived from an EMBL/GenBank/DDBJ whole genome shotgun (WGS) entry which is preliminary data.</text>
</comment>
<feature type="domain" description="DUF3447" evidence="1">
    <location>
        <begin position="316"/>
        <end position="389"/>
    </location>
</feature>
<accession>A0ABR2JQ39</accession>